<keyword evidence="2" id="KW-0808">Transferase</keyword>
<dbReference type="Gene3D" id="3.40.1080.10">
    <property type="entry name" value="Glutaconate Coenzyme A-transferase"/>
    <property type="match status" value="1"/>
</dbReference>
<dbReference type="GO" id="GO:0008410">
    <property type="term" value="F:CoA-transferase activity"/>
    <property type="evidence" value="ECO:0007669"/>
    <property type="project" value="InterPro"/>
</dbReference>
<dbReference type="EMBL" id="AGUD01000004">
    <property type="protein sequence ID" value="EHN12986.1"/>
    <property type="molecule type" value="Genomic_DNA"/>
</dbReference>
<dbReference type="RefSeq" id="WP_007569784.1">
    <property type="nucleotide sequence ID" value="NZ_AGUD01000004.1"/>
</dbReference>
<dbReference type="EC" id="2.8.3.-" evidence="2"/>
<dbReference type="PANTHER" id="PTHR43293">
    <property type="entry name" value="ACETATE COA-TRANSFERASE YDIF"/>
    <property type="match status" value="1"/>
</dbReference>
<gene>
    <name evidence="2" type="ORF">PAI11_01320</name>
</gene>
<proteinExistence type="inferred from homology"/>
<dbReference type="SUPFAM" id="SSF100950">
    <property type="entry name" value="NagB/RpiA/CoA transferase-like"/>
    <property type="match status" value="1"/>
</dbReference>
<keyword evidence="3" id="KW-1185">Reference proteome</keyword>
<dbReference type="AlphaFoldDB" id="H0E027"/>
<dbReference type="InterPro" id="IPR004165">
    <property type="entry name" value="CoA_trans_fam_I"/>
</dbReference>
<organism evidence="2 3">
    <name type="scientific">Patulibacter medicamentivorans</name>
    <dbReference type="NCBI Taxonomy" id="1097667"/>
    <lineage>
        <taxon>Bacteria</taxon>
        <taxon>Bacillati</taxon>
        <taxon>Actinomycetota</taxon>
        <taxon>Thermoleophilia</taxon>
        <taxon>Solirubrobacterales</taxon>
        <taxon>Patulibacteraceae</taxon>
        <taxon>Patulibacter</taxon>
    </lineage>
</organism>
<dbReference type="PANTHER" id="PTHR43293:SF3">
    <property type="entry name" value="CHOLESTEROL RING-CLEAVING HYDROLASE IPDB SUBUNIT"/>
    <property type="match status" value="1"/>
</dbReference>
<name>H0E027_9ACTN</name>
<evidence type="ECO:0000313" key="2">
    <source>
        <dbReference type="EMBL" id="EHN12986.1"/>
    </source>
</evidence>
<comment type="similarity">
    <text evidence="1">Belongs to the 3-oxoacid CoA-transferase subunit B family.</text>
</comment>
<dbReference type="SMART" id="SM00882">
    <property type="entry name" value="CoA_trans"/>
    <property type="match status" value="1"/>
</dbReference>
<reference evidence="2 3" key="1">
    <citation type="journal article" date="2013" name="Biodegradation">
        <title>Quantitative proteomic analysis of ibuprofen-degrading Patulibacter sp. strain I11.</title>
        <authorList>
            <person name="Almeida B."/>
            <person name="Kjeldal H."/>
            <person name="Lolas I."/>
            <person name="Knudsen A.D."/>
            <person name="Carvalho G."/>
            <person name="Nielsen K.L."/>
            <person name="Barreto Crespo M.T."/>
            <person name="Stensballe A."/>
            <person name="Nielsen J.L."/>
        </authorList>
    </citation>
    <scope>NUCLEOTIDE SEQUENCE [LARGE SCALE GENOMIC DNA]</scope>
    <source>
        <strain evidence="2 3">I11</strain>
    </source>
</reference>
<comment type="caution">
    <text evidence="2">The sequence shown here is derived from an EMBL/GenBank/DDBJ whole genome shotgun (WGS) entry which is preliminary data.</text>
</comment>
<sequence>MSVTATPDELQAVLLARDFRADDRVVQIGANLPTARAGALMAGLSTHPDLRVVIGLSVDNLATAASLPAVRELSFHARSAFEGEAVMDQGTVFDDVASPDVFFVGGLQVDRRGNVNLVGIPDGDGGWKVHGPGAVALATMSTNCRGYYILMPAHSPRVFVERVASITALGDRTRRAELGLPGGGPRLLLSPLGVFDFNDHGDMRVVSLHPGVSLDDVQAATGFALDVPEAVPTTAMPSPSELDLLRERVDPGGLLRAT</sequence>
<evidence type="ECO:0000313" key="3">
    <source>
        <dbReference type="Proteomes" id="UP000005143"/>
    </source>
</evidence>
<dbReference type="InterPro" id="IPR037171">
    <property type="entry name" value="NagB/RpiA_transferase-like"/>
</dbReference>
<protein>
    <submittedName>
        <fullName evidence="2">Putative CoA-transferase subunit beta</fullName>
        <ecNumber evidence="2">2.8.3.-</ecNumber>
    </submittedName>
</protein>
<dbReference type="Proteomes" id="UP000005143">
    <property type="component" value="Unassembled WGS sequence"/>
</dbReference>
<dbReference type="OrthoDB" id="9813111at2"/>
<evidence type="ECO:0000256" key="1">
    <source>
        <dbReference type="ARBA" id="ARBA00007047"/>
    </source>
</evidence>
<accession>H0E027</accession>